<organism evidence="2 3">
    <name type="scientific">Pseudomonas syringae pv. syringae</name>
    <dbReference type="NCBI Taxonomy" id="321"/>
    <lineage>
        <taxon>Bacteria</taxon>
        <taxon>Pseudomonadati</taxon>
        <taxon>Pseudomonadota</taxon>
        <taxon>Gammaproteobacteria</taxon>
        <taxon>Pseudomonadales</taxon>
        <taxon>Pseudomonadaceae</taxon>
        <taxon>Pseudomonas</taxon>
        <taxon>Pseudomonas syringae</taxon>
    </lineage>
</organism>
<evidence type="ECO:0000313" key="2">
    <source>
        <dbReference type="EMBL" id="POQ03986.1"/>
    </source>
</evidence>
<keyword evidence="1" id="KW-0812">Transmembrane</keyword>
<sequence>MRKRYLIVIFVIFAIECLVVVDKLISSTWPEQLEVAVGTFSVKTGGRDEYLSISNEQGAVVLSCSLGMSGSTRCFSQEQLQALTGRRVTAHWYRQSVYGGIRRNKLVALDDGEKIIRDSERTKSLDQSKIKNSAIVGGVVVGVMFIVWGVFVLRVRSQHDVTHS</sequence>
<accession>A0AAE5VUL2</accession>
<evidence type="ECO:0000313" key="3">
    <source>
        <dbReference type="Proteomes" id="UP000237295"/>
    </source>
</evidence>
<protein>
    <submittedName>
        <fullName evidence="2">Uncharacterized protein</fullName>
    </submittedName>
</protein>
<proteinExistence type="predicted"/>
<dbReference type="RefSeq" id="WP_103693881.1">
    <property type="nucleotide sequence ID" value="NZ_NBAQ01000005.1"/>
</dbReference>
<keyword evidence="1" id="KW-1133">Transmembrane helix</keyword>
<dbReference type="Proteomes" id="UP000237295">
    <property type="component" value="Unassembled WGS sequence"/>
</dbReference>
<keyword evidence="1" id="KW-0472">Membrane</keyword>
<dbReference type="AlphaFoldDB" id="A0AAE5VUL2"/>
<feature type="transmembrane region" description="Helical" evidence="1">
    <location>
        <begin position="134"/>
        <end position="153"/>
    </location>
</feature>
<evidence type="ECO:0000256" key="1">
    <source>
        <dbReference type="SAM" id="Phobius"/>
    </source>
</evidence>
<dbReference type="EMBL" id="NBAQ01000005">
    <property type="protein sequence ID" value="POQ03986.1"/>
    <property type="molecule type" value="Genomic_DNA"/>
</dbReference>
<reference evidence="2 3" key="1">
    <citation type="submission" date="2017-03" db="EMBL/GenBank/DDBJ databases">
        <authorList>
            <person name="Hulin M.T."/>
        </authorList>
    </citation>
    <scope>NUCLEOTIDE SEQUENCE [LARGE SCALE GENOMIC DNA]</scope>
    <source>
        <strain evidence="2 3">5264</strain>
    </source>
</reference>
<gene>
    <name evidence="2" type="ORF">CXB42_11050</name>
</gene>
<comment type="caution">
    <text evidence="2">The sequence shown here is derived from an EMBL/GenBank/DDBJ whole genome shotgun (WGS) entry which is preliminary data.</text>
</comment>
<name>A0AAE5VUL2_PSESY</name>
<feature type="transmembrane region" description="Helical" evidence="1">
    <location>
        <begin position="5"/>
        <end position="25"/>
    </location>
</feature>